<dbReference type="RefSeq" id="WP_041899398.1">
    <property type="nucleotide sequence ID" value="NZ_CP010086.2"/>
</dbReference>
<evidence type="ECO:0000313" key="3">
    <source>
        <dbReference type="EMBL" id="AJH01280.1"/>
    </source>
</evidence>
<gene>
    <name evidence="3" type="ORF">LF65_04750</name>
</gene>
<evidence type="ECO:0000256" key="1">
    <source>
        <dbReference type="SAM" id="Phobius"/>
    </source>
</evidence>
<organism evidence="3 4">
    <name type="scientific">Clostridium beijerinckii</name>
    <name type="common">Clostridium MP</name>
    <dbReference type="NCBI Taxonomy" id="1520"/>
    <lineage>
        <taxon>Bacteria</taxon>
        <taxon>Bacillati</taxon>
        <taxon>Bacillota</taxon>
        <taxon>Clostridia</taxon>
        <taxon>Eubacteriales</taxon>
        <taxon>Clostridiaceae</taxon>
        <taxon>Clostridium</taxon>
    </lineage>
</organism>
<dbReference type="InterPro" id="IPR032599">
    <property type="entry name" value="YcdB/YcdC_rep_domain"/>
</dbReference>
<keyword evidence="1" id="KW-0472">Membrane</keyword>
<protein>
    <submittedName>
        <fullName evidence="3">Peptidase propeptide domain-containing protein</fullName>
    </submittedName>
</protein>
<dbReference type="AlphaFoldDB" id="A0A0B5QG32"/>
<feature type="domain" description="YcdB/YcdC repeated" evidence="2">
    <location>
        <begin position="85"/>
        <end position="181"/>
    </location>
</feature>
<keyword evidence="1" id="KW-1133">Transmembrane helix</keyword>
<dbReference type="EMBL" id="CP010086">
    <property type="protein sequence ID" value="AJH01280.1"/>
    <property type="molecule type" value="Genomic_DNA"/>
</dbReference>
<evidence type="ECO:0000259" key="2">
    <source>
        <dbReference type="Pfam" id="PF16244"/>
    </source>
</evidence>
<name>A0A0B5QG32_CLOBE</name>
<dbReference type="Pfam" id="PF16244">
    <property type="entry name" value="DUF4901"/>
    <property type="match status" value="1"/>
</dbReference>
<accession>A0A0B5QG32</accession>
<dbReference type="OrthoDB" id="1907436at2"/>
<evidence type="ECO:0000313" key="4">
    <source>
        <dbReference type="Proteomes" id="UP000031866"/>
    </source>
</evidence>
<proteinExistence type="predicted"/>
<sequence>MKLRKASIIGGIILVCLIIIIVIILYNLIGPGAKDIRASKDFMARLYSINAINTEQNLESIKYERRRTLNSQNELVHRSIVTQGFGIDLDKDNNVIGFAKKEIPANATKINLQDARTLAEGYLKNIYDGEVVLKTINSNEDAKKLPYYSFIYTKQKNGYPFYFDEIKLNIDKESGFLDGYSNSTMQRECKDPVINISSEEAKKISVDSFEKYNKETVVKDETDLVYADNRMEKEKNPIYEVCYIVTIDGKNDKGANISWKFFISAESGDVLNILKDGAEKEVITNK</sequence>
<feature type="transmembrane region" description="Helical" evidence="1">
    <location>
        <begin position="6"/>
        <end position="29"/>
    </location>
</feature>
<dbReference type="KEGG" id="cbei:LF65_04750"/>
<reference evidence="4" key="1">
    <citation type="submission" date="2014-12" db="EMBL/GenBank/DDBJ databases">
        <title>Genome sequence of Clostridium beijerinckii strain 59B.</title>
        <authorList>
            <person name="Little G.T."/>
            <person name="Minton N.P."/>
        </authorList>
    </citation>
    <scope>NUCLEOTIDE SEQUENCE [LARGE SCALE GENOMIC DNA]</scope>
    <source>
        <strain evidence="4">59B</strain>
    </source>
</reference>
<dbReference type="Proteomes" id="UP000031866">
    <property type="component" value="Chromosome"/>
</dbReference>
<keyword evidence="1" id="KW-0812">Transmembrane</keyword>